<proteinExistence type="predicted"/>
<sequence length="152" mass="16147">MLSVELVGIADVDGDGQDELVVSLMCSGTEIEHCCAGQTSIMTSVAAYRQESGGLRLVAPGLMGGQWLPGDESGPISRRGINAAALDGSTLVTTEYTPYSHMYSVEDLHDHDPSEWITARYVVRDARGCRSRDTALRQGPGGTCDTAATRPT</sequence>
<dbReference type="Proteomes" id="UP000253790">
    <property type="component" value="Chromosome"/>
</dbReference>
<reference evidence="1 2" key="1">
    <citation type="submission" date="2018-07" db="EMBL/GenBank/DDBJ databases">
        <title>Complete genome sequencing of Ornithinimicrobium sp. AMA3305.</title>
        <authorList>
            <person name="Bae J.-W."/>
        </authorList>
    </citation>
    <scope>NUCLEOTIDE SEQUENCE [LARGE SCALE GENOMIC DNA]</scope>
    <source>
        <strain evidence="1 2">AMA3305</strain>
    </source>
</reference>
<gene>
    <name evidence="1" type="ORF">DV701_04385</name>
</gene>
<evidence type="ECO:0000313" key="1">
    <source>
        <dbReference type="EMBL" id="AXH95469.1"/>
    </source>
</evidence>
<dbReference type="EMBL" id="CP031229">
    <property type="protein sequence ID" value="AXH95469.1"/>
    <property type="molecule type" value="Genomic_DNA"/>
</dbReference>
<organism evidence="1 2">
    <name type="scientific">Ornithinimicrobium avium</name>
    <dbReference type="NCBI Taxonomy" id="2283195"/>
    <lineage>
        <taxon>Bacteria</taxon>
        <taxon>Bacillati</taxon>
        <taxon>Actinomycetota</taxon>
        <taxon>Actinomycetes</taxon>
        <taxon>Micrococcales</taxon>
        <taxon>Ornithinimicrobiaceae</taxon>
        <taxon>Ornithinimicrobium</taxon>
    </lineage>
</organism>
<protein>
    <submittedName>
        <fullName evidence="1">Uncharacterized protein</fullName>
    </submittedName>
</protein>
<dbReference type="AlphaFoldDB" id="A0A345NKB1"/>
<name>A0A345NKB1_9MICO</name>
<keyword evidence="2" id="KW-1185">Reference proteome</keyword>
<dbReference type="RefSeq" id="WP_114927234.1">
    <property type="nucleotide sequence ID" value="NZ_CP031229.1"/>
</dbReference>
<dbReference type="KEGG" id="orn:DV701_04385"/>
<evidence type="ECO:0000313" key="2">
    <source>
        <dbReference type="Proteomes" id="UP000253790"/>
    </source>
</evidence>
<accession>A0A345NKB1</accession>